<dbReference type="GO" id="GO:0031177">
    <property type="term" value="F:phosphopantetheine binding"/>
    <property type="evidence" value="ECO:0007669"/>
    <property type="project" value="InterPro"/>
</dbReference>
<gene>
    <name evidence="4" type="ORF">MKK02DRAFT_21520</name>
</gene>
<dbReference type="InterPro" id="IPR000873">
    <property type="entry name" value="AMP-dep_synth/lig_dom"/>
</dbReference>
<dbReference type="InterPro" id="IPR006162">
    <property type="entry name" value="Ppantetheine_attach_site"/>
</dbReference>
<dbReference type="Pfam" id="PF00550">
    <property type="entry name" value="PP-binding"/>
    <property type="match status" value="1"/>
</dbReference>
<keyword evidence="1" id="KW-0596">Phosphopantetheine</keyword>
<dbReference type="PROSITE" id="PS50075">
    <property type="entry name" value="CARRIER"/>
    <property type="match status" value="1"/>
</dbReference>
<comment type="caution">
    <text evidence="4">The sequence shown here is derived from an EMBL/GenBank/DDBJ whole genome shotgun (WGS) entry which is preliminary data.</text>
</comment>
<dbReference type="Pfam" id="PF07993">
    <property type="entry name" value="NAD_binding_4"/>
    <property type="match status" value="1"/>
</dbReference>
<dbReference type="SUPFAM" id="SSF47336">
    <property type="entry name" value="ACP-like"/>
    <property type="match status" value="1"/>
</dbReference>
<evidence type="ECO:0000259" key="3">
    <source>
        <dbReference type="PROSITE" id="PS50075"/>
    </source>
</evidence>
<evidence type="ECO:0000313" key="5">
    <source>
        <dbReference type="Proteomes" id="UP001164286"/>
    </source>
</evidence>
<evidence type="ECO:0000256" key="1">
    <source>
        <dbReference type="ARBA" id="ARBA00022450"/>
    </source>
</evidence>
<dbReference type="GeneID" id="77725628"/>
<dbReference type="PANTHER" id="PTHR43439">
    <property type="entry name" value="PHENYLACETATE-COENZYME A LIGASE"/>
    <property type="match status" value="1"/>
</dbReference>
<dbReference type="EMBL" id="JAKWFO010000016">
    <property type="protein sequence ID" value="KAI9631794.1"/>
    <property type="molecule type" value="Genomic_DNA"/>
</dbReference>
<dbReference type="SMART" id="SM00823">
    <property type="entry name" value="PKS_PP"/>
    <property type="match status" value="1"/>
</dbReference>
<dbReference type="InterPro" id="IPR051414">
    <property type="entry name" value="Adenylate-forming_Reductase"/>
</dbReference>
<protein>
    <submittedName>
        <fullName evidence="4">L-aminoadipate-semialdehyde dehydrogenase</fullName>
    </submittedName>
</protein>
<evidence type="ECO:0000256" key="2">
    <source>
        <dbReference type="ARBA" id="ARBA00022553"/>
    </source>
</evidence>
<accession>A0AA38H3Y9</accession>
<dbReference type="Pfam" id="PF00501">
    <property type="entry name" value="AMP-binding"/>
    <property type="match status" value="1"/>
</dbReference>
<dbReference type="InterPro" id="IPR009081">
    <property type="entry name" value="PP-bd_ACP"/>
</dbReference>
<sequence length="1039" mass="112461">MPIATFAALSVTELIATRASKQGDEPAVHTGSAEFGDELQTLTYSDVQRAVDRLAAHYASLNLQPPIPEGDVPPERVIAVLTSTAIDETLLEIALAKLGLTALLLSVNNSVAAVAHLCKQTKSSHLLYGPKFAGTAQEVKALLEEEGVRLDVLPEKRFPLWGKGGVRESNIPAYPARLTPQQETKRTCVILHSSGSTGFPKPVYITHYGLVANAAMSLPKTGFSALPLFHGFGHFSVFRCVYHGKAFTLLPPHLPITSANIVRTIQASPSPPQQHFAVPYVLKLLAETQEGIDSLASFEAVSFAGAAVPDDLGNRLVDAGVPLISVYGTTETGGLMSSRRDCATDKAWNWLRAEGPIADYLELAPQGSDNFEIIVKDGWPAKILSNRDDGAYCTKDLMQRHPDHPTWFKYIGRLDDTLTQTLGEKTNPVPIELAIRGNTPLIRECIVFGDARPQVGCLILPSDQGAELSKDKKAYLEAIWPVIADANAAAPSHSRILPEMVELLPYGTDIPVATKMSILRPACYKLFAPLINSIYDRFERGTGAPKQHISTSVDMQQFLHNLISTALGDKASSDLTPSTDLFSYGVDSLQATRVRNDIIKNLELGPDVTLGQNVVYEHPSIERLATFILALNEGTGETASQSAQEKMLAMVDKWAGKLVTPTSTSSSANGHTGETIVLTGATGSLGAHILDQLTRRPEVTRVICLSRAKSHADSSARIQDSLSQRLRSLSAEAQAKIVSYASDVNKPDLGLSATEYEDLRSSATSIIHNAWPVNFVLSIDSFEDHIEGAVNLLNLALSSPHPTTPTFYFSSSVGTRQGRPDPTVAEDFSDSPITAGGMGYGQSKWVVEKLCERAAASNGARVGVLRIGQLVGDSENGVWNETEAWPLLFRSALTTGALPMLEEKPTWLPVDEAGRAIAEIVLAGGADQAAVYHVLNNKESRWADILEGLKKGGVSFETVDRMKWLEGLAKSEADVEKNPTYKLLSFYQNRMGKSDERPHMEFIVDKTAAVSPTIGQVKPISPELVALWVGQWKTSGFLQ</sequence>
<dbReference type="PROSITE" id="PS00455">
    <property type="entry name" value="AMP_BINDING"/>
    <property type="match status" value="1"/>
</dbReference>
<name>A0AA38H3Y9_9TREE</name>
<dbReference type="Gene3D" id="1.10.1200.10">
    <property type="entry name" value="ACP-like"/>
    <property type="match status" value="1"/>
</dbReference>
<dbReference type="AlphaFoldDB" id="A0AA38H3Y9"/>
<dbReference type="SUPFAM" id="SSF56801">
    <property type="entry name" value="Acetyl-CoA synthetase-like"/>
    <property type="match status" value="1"/>
</dbReference>
<dbReference type="InterPro" id="IPR020845">
    <property type="entry name" value="AMP-binding_CS"/>
</dbReference>
<dbReference type="PROSITE" id="PS00012">
    <property type="entry name" value="PHOSPHOPANTETHEINE"/>
    <property type="match status" value="1"/>
</dbReference>
<keyword evidence="5" id="KW-1185">Reference proteome</keyword>
<dbReference type="SUPFAM" id="SSF51735">
    <property type="entry name" value="NAD(P)-binding Rossmann-fold domains"/>
    <property type="match status" value="1"/>
</dbReference>
<feature type="domain" description="Carrier" evidence="3">
    <location>
        <begin position="553"/>
        <end position="632"/>
    </location>
</feature>
<dbReference type="InterPro" id="IPR036291">
    <property type="entry name" value="NAD(P)-bd_dom_sf"/>
</dbReference>
<dbReference type="InterPro" id="IPR020806">
    <property type="entry name" value="PKS_PP-bd"/>
</dbReference>
<dbReference type="InterPro" id="IPR013120">
    <property type="entry name" value="FAR_NAD-bd"/>
</dbReference>
<reference evidence="4" key="1">
    <citation type="journal article" date="2022" name="G3 (Bethesda)">
        <title>High quality genome of the basidiomycete yeast Dioszegia hungarica PDD-24b-2 isolated from cloud water.</title>
        <authorList>
            <person name="Jarrige D."/>
            <person name="Haridas S."/>
            <person name="Bleykasten-Grosshans C."/>
            <person name="Joly M."/>
            <person name="Nadalig T."/>
            <person name="Sancelme M."/>
            <person name="Vuilleumier S."/>
            <person name="Grigoriev I.V."/>
            <person name="Amato P."/>
            <person name="Bringel F."/>
        </authorList>
    </citation>
    <scope>NUCLEOTIDE SEQUENCE</scope>
    <source>
        <strain evidence="4">PDD-24b-2</strain>
    </source>
</reference>
<dbReference type="Gene3D" id="3.40.50.12780">
    <property type="entry name" value="N-terminal domain of ligase-like"/>
    <property type="match status" value="1"/>
</dbReference>
<dbReference type="Gene3D" id="3.40.50.720">
    <property type="entry name" value="NAD(P)-binding Rossmann-like Domain"/>
    <property type="match status" value="1"/>
</dbReference>
<dbReference type="PANTHER" id="PTHR43439:SF2">
    <property type="entry name" value="ENZYME, PUTATIVE (JCVI)-RELATED"/>
    <property type="match status" value="1"/>
</dbReference>
<dbReference type="InterPro" id="IPR042099">
    <property type="entry name" value="ANL_N_sf"/>
</dbReference>
<organism evidence="4 5">
    <name type="scientific">Dioszegia hungarica</name>
    <dbReference type="NCBI Taxonomy" id="4972"/>
    <lineage>
        <taxon>Eukaryota</taxon>
        <taxon>Fungi</taxon>
        <taxon>Dikarya</taxon>
        <taxon>Basidiomycota</taxon>
        <taxon>Agaricomycotina</taxon>
        <taxon>Tremellomycetes</taxon>
        <taxon>Tremellales</taxon>
        <taxon>Bulleribasidiaceae</taxon>
        <taxon>Dioszegia</taxon>
    </lineage>
</organism>
<dbReference type="RefSeq" id="XP_052941571.1">
    <property type="nucleotide sequence ID" value="XM_053086427.1"/>
</dbReference>
<evidence type="ECO:0000313" key="4">
    <source>
        <dbReference type="EMBL" id="KAI9631794.1"/>
    </source>
</evidence>
<dbReference type="Proteomes" id="UP001164286">
    <property type="component" value="Unassembled WGS sequence"/>
</dbReference>
<proteinExistence type="predicted"/>
<dbReference type="InterPro" id="IPR036736">
    <property type="entry name" value="ACP-like_sf"/>
</dbReference>
<dbReference type="Pfam" id="PF23562">
    <property type="entry name" value="AMP-binding_C_3"/>
    <property type="match status" value="1"/>
</dbReference>
<keyword evidence="2" id="KW-0597">Phosphoprotein</keyword>